<keyword evidence="2" id="KW-0472">Membrane</keyword>
<evidence type="ECO:0000313" key="4">
    <source>
        <dbReference type="Proteomes" id="UP000591131"/>
    </source>
</evidence>
<organism evidence="3 4">
    <name type="scientific">Perkinsus chesapeaki</name>
    <name type="common">Clam parasite</name>
    <name type="synonym">Perkinsus andrewsi</name>
    <dbReference type="NCBI Taxonomy" id="330153"/>
    <lineage>
        <taxon>Eukaryota</taxon>
        <taxon>Sar</taxon>
        <taxon>Alveolata</taxon>
        <taxon>Perkinsozoa</taxon>
        <taxon>Perkinsea</taxon>
        <taxon>Perkinsida</taxon>
        <taxon>Perkinsidae</taxon>
        <taxon>Perkinsus</taxon>
    </lineage>
</organism>
<keyword evidence="4" id="KW-1185">Reference proteome</keyword>
<dbReference type="OrthoDB" id="10624360at2759"/>
<gene>
    <name evidence="3" type="ORF">FOL47_004280</name>
</gene>
<dbReference type="Proteomes" id="UP000591131">
    <property type="component" value="Unassembled WGS sequence"/>
</dbReference>
<evidence type="ECO:0000256" key="1">
    <source>
        <dbReference type="SAM" id="MobiDB-lite"/>
    </source>
</evidence>
<keyword evidence="2" id="KW-0812">Transmembrane</keyword>
<proteinExistence type="predicted"/>
<protein>
    <submittedName>
        <fullName evidence="3">Uncharacterized protein</fullName>
    </submittedName>
</protein>
<sequence length="265" mass="29269">MVVLPTNRFLSTSVSTRGVPEKTFWDWLFTTGLAIGSVVTIVVLGIYAIYYYCGWQYYVDEYLERGWKAVNKCHWCSCGQGWCTRSRQISDEHSQATSSPPATASYQECSPLDDQASSSNSHAREEEADMSQAIAAVRSELIPFAEGRCGPDAFAFINDDKIIGDCISTSPYTSRRRSSSSLQFTPLSRKLFDDKRATPLGFRATPAATAINGVRGSIEIPARRISLDSLSPMSVEDSSFDNNIESEDSMSCAVRAIRLASLQFD</sequence>
<evidence type="ECO:0000256" key="2">
    <source>
        <dbReference type="SAM" id="Phobius"/>
    </source>
</evidence>
<dbReference type="AlphaFoldDB" id="A0A7J6M3F9"/>
<feature type="compositionally biased region" description="Low complexity" evidence="1">
    <location>
        <begin position="96"/>
        <end position="105"/>
    </location>
</feature>
<dbReference type="EMBL" id="JAAPAO010000244">
    <property type="protein sequence ID" value="KAF4666059.1"/>
    <property type="molecule type" value="Genomic_DNA"/>
</dbReference>
<evidence type="ECO:0000313" key="3">
    <source>
        <dbReference type="EMBL" id="KAF4666059.1"/>
    </source>
</evidence>
<feature type="region of interest" description="Disordered" evidence="1">
    <location>
        <begin position="93"/>
        <end position="125"/>
    </location>
</feature>
<keyword evidence="2" id="KW-1133">Transmembrane helix</keyword>
<accession>A0A7J6M3F9</accession>
<reference evidence="3 4" key="1">
    <citation type="submission" date="2020-04" db="EMBL/GenBank/DDBJ databases">
        <title>Perkinsus chesapeaki whole genome sequence.</title>
        <authorList>
            <person name="Bogema D.R."/>
        </authorList>
    </citation>
    <scope>NUCLEOTIDE SEQUENCE [LARGE SCALE GENOMIC DNA]</scope>
    <source>
        <strain evidence="3">ATCC PRA-425</strain>
    </source>
</reference>
<name>A0A7J6M3F9_PERCH</name>
<feature type="transmembrane region" description="Helical" evidence="2">
    <location>
        <begin position="27"/>
        <end position="53"/>
    </location>
</feature>
<comment type="caution">
    <text evidence="3">The sequence shown here is derived from an EMBL/GenBank/DDBJ whole genome shotgun (WGS) entry which is preliminary data.</text>
</comment>